<reference evidence="2" key="1">
    <citation type="submission" date="2022-05" db="EMBL/GenBank/DDBJ databases">
        <title>An RpoN-dependent PEP-CTERM gene is involved in floc formation of an Aquincola tertiaricarbonis strain.</title>
        <authorList>
            <person name="Qiu D."/>
            <person name="Xia M."/>
        </authorList>
    </citation>
    <scope>NUCLEOTIDE SEQUENCE</scope>
    <source>
        <strain evidence="2">RN12</strain>
    </source>
</reference>
<organism evidence="2 3">
    <name type="scientific">Aquincola tertiaricarbonis</name>
    <dbReference type="NCBI Taxonomy" id="391953"/>
    <lineage>
        <taxon>Bacteria</taxon>
        <taxon>Pseudomonadati</taxon>
        <taxon>Pseudomonadota</taxon>
        <taxon>Betaproteobacteria</taxon>
        <taxon>Burkholderiales</taxon>
        <taxon>Sphaerotilaceae</taxon>
        <taxon>Aquincola</taxon>
    </lineage>
</organism>
<dbReference type="Pfam" id="PF02515">
    <property type="entry name" value="CoA_transf_3"/>
    <property type="match status" value="1"/>
</dbReference>
<dbReference type="SUPFAM" id="SSF89796">
    <property type="entry name" value="CoA-transferase family III (CaiB/BaiF)"/>
    <property type="match status" value="2"/>
</dbReference>
<evidence type="ECO:0000313" key="3">
    <source>
        <dbReference type="Proteomes" id="UP001056201"/>
    </source>
</evidence>
<sequence>MDGSAPSALALQAVWRAAGLPEAALACADLRGDAPVLPSSFAVATAAQASMGAAALAAAELWHLRSGGSQRQQVTVDRTHATLDSCAHFLLDGRQLPAWDPVSGLYACGPDGEAGWVRIHANFAHHRDGALRLLGLPPGEATGRPAVQQALRGWSAEAFEAEAAQAGLVVAAARSFEQWDAHPQGQAVAAQPLVRITRIEPAGQAAPALPWPALGDGAQPLAGLRVLELTRILAGPVAGRTLAAYGADVMLVNSPSLPNIAAIADTSRGKRSVHVDLIDEPGRARLRQLAAQAHVFLQGYRPGALGAFGLAPEDLARLRPGIVVVSLSAYGAEGPWGGRRGFDSLVQTATGFNLAEAQAAGAHTPRALPLQILDYAAGYLLAFGTQAALWRQQQQGGSWHVQVSLAGVGHWLRSLGRVPDGLQAQAPAFDPYLVTEPSGFGALTVLRHPAQFSHTPAGWRRPSMPPGSHPPVW</sequence>
<gene>
    <name evidence="2" type="ORF">MW290_28410</name>
</gene>
<dbReference type="InterPro" id="IPR003673">
    <property type="entry name" value="CoA-Trfase_fam_III"/>
</dbReference>
<keyword evidence="2" id="KW-0489">Methyltransferase</keyword>
<dbReference type="InterPro" id="IPR052985">
    <property type="entry name" value="CoA-trans_III_biosynth/detox"/>
</dbReference>
<dbReference type="InterPro" id="IPR023606">
    <property type="entry name" value="CoA-Trfase_III_dom_1_sf"/>
</dbReference>
<keyword evidence="3" id="KW-1185">Reference proteome</keyword>
<dbReference type="PANTHER" id="PTHR48229">
    <property type="entry name" value="CAIB/BAIF FAMILY ENZYME (AFU_ORTHOLOGUE AFUA_1G05360)-RELATED"/>
    <property type="match status" value="1"/>
</dbReference>
<protein>
    <submittedName>
        <fullName evidence="2">CoA transferase</fullName>
    </submittedName>
</protein>
<dbReference type="Proteomes" id="UP001056201">
    <property type="component" value="Chromosome 2"/>
</dbReference>
<keyword evidence="2" id="KW-0808">Transferase</keyword>
<feature type="region of interest" description="Disordered" evidence="1">
    <location>
        <begin position="454"/>
        <end position="473"/>
    </location>
</feature>
<dbReference type="Gene3D" id="3.40.50.10540">
    <property type="entry name" value="Crotonobetainyl-coa:carnitine coa-transferase, domain 1"/>
    <property type="match status" value="1"/>
</dbReference>
<name>A0ABY4SDV6_AQUTE</name>
<dbReference type="GO" id="GO:0032259">
    <property type="term" value="P:methylation"/>
    <property type="evidence" value="ECO:0007669"/>
    <property type="project" value="UniProtKB-KW"/>
</dbReference>
<dbReference type="RefSeq" id="WP_250197713.1">
    <property type="nucleotide sequence ID" value="NZ_CP097636.1"/>
</dbReference>
<dbReference type="EMBL" id="CP097636">
    <property type="protein sequence ID" value="URI09485.1"/>
    <property type="molecule type" value="Genomic_DNA"/>
</dbReference>
<proteinExistence type="predicted"/>
<dbReference type="PANTHER" id="PTHR48229:SF1">
    <property type="entry name" value="ALPHA METHYLACYL-COA RACEMASE-RELATED"/>
    <property type="match status" value="1"/>
</dbReference>
<evidence type="ECO:0000256" key="1">
    <source>
        <dbReference type="SAM" id="MobiDB-lite"/>
    </source>
</evidence>
<accession>A0ABY4SDV6</accession>
<evidence type="ECO:0000313" key="2">
    <source>
        <dbReference type="EMBL" id="URI09485.1"/>
    </source>
</evidence>
<dbReference type="GO" id="GO:0008168">
    <property type="term" value="F:methyltransferase activity"/>
    <property type="evidence" value="ECO:0007669"/>
    <property type="project" value="UniProtKB-KW"/>
</dbReference>
<feature type="compositionally biased region" description="Pro residues" evidence="1">
    <location>
        <begin position="463"/>
        <end position="473"/>
    </location>
</feature>